<dbReference type="GO" id="GO:0003924">
    <property type="term" value="F:GTPase activity"/>
    <property type="evidence" value="ECO:0007669"/>
    <property type="project" value="InterPro"/>
</dbReference>
<dbReference type="AlphaFoldDB" id="A0A1I3KR54"/>
<dbReference type="GO" id="GO:0005737">
    <property type="term" value="C:cytoplasm"/>
    <property type="evidence" value="ECO:0007669"/>
    <property type="project" value="TreeGrafter"/>
</dbReference>
<sequence>MDNINRKSALKENEGVVPPNSTNASAIAAIQKKRLQKQTAEELISRITKGDAVALSQGITLVESLNPEHHNKANQIIQGCLPFANKSIRIGITGVPGVGKSTFIEAFGSLLTSLGNKVAVLAIDPSSSITKGSILGDKTRMEELVKNPNAYIRPSASGNSLGGVARKTRESIILCEACGYNIILVETVGVGQSETAVHSMVDFFLLLNLAGAGDELQGIKRGIMEMADAVVINKADGENIKKAQLARLEYVRALHLFPKKDSGWPPEVRTSSALEQTGILKIWEMIQEYIILTKENNFFQNNRQEQNQFWMMETIQEEVLMHFYNAPAIAEAIEKNKKAVQKNEISPFAAAQLVLKTYFK</sequence>
<dbReference type="EMBL" id="FORU01000001">
    <property type="protein sequence ID" value="SFI74936.1"/>
    <property type="molecule type" value="Genomic_DNA"/>
</dbReference>
<dbReference type="Proteomes" id="UP000243887">
    <property type="component" value="Unassembled WGS sequence"/>
</dbReference>
<dbReference type="GO" id="GO:0005525">
    <property type="term" value="F:GTP binding"/>
    <property type="evidence" value="ECO:0007669"/>
    <property type="project" value="InterPro"/>
</dbReference>
<dbReference type="InterPro" id="IPR027417">
    <property type="entry name" value="P-loop_NTPase"/>
</dbReference>
<proteinExistence type="inferred from homology"/>
<dbReference type="NCBIfam" id="NF006958">
    <property type="entry name" value="PRK09435.1"/>
    <property type="match status" value="1"/>
</dbReference>
<dbReference type="OrthoDB" id="9778292at2"/>
<gene>
    <name evidence="3" type="ORF">SAMN04487893_10142</name>
</gene>
<name>A0A1I3KR54_9FLAO</name>
<dbReference type="InterPro" id="IPR005129">
    <property type="entry name" value="GTPase_ArgK"/>
</dbReference>
<protein>
    <submittedName>
        <fullName evidence="3">Methylmalonyl-CoA mutase metallochaperone MeaB</fullName>
    </submittedName>
</protein>
<dbReference type="PANTHER" id="PTHR23408">
    <property type="entry name" value="METHYLMALONYL-COA MUTASE"/>
    <property type="match status" value="1"/>
</dbReference>
<dbReference type="CDD" id="cd03114">
    <property type="entry name" value="MMAA-like"/>
    <property type="match status" value="1"/>
</dbReference>
<reference evidence="4" key="1">
    <citation type="submission" date="2016-10" db="EMBL/GenBank/DDBJ databases">
        <authorList>
            <person name="Varghese N."/>
            <person name="Submissions S."/>
        </authorList>
    </citation>
    <scope>NUCLEOTIDE SEQUENCE [LARGE SCALE GENOMIC DNA]</scope>
    <source>
        <strain evidence="4">DSM 26542</strain>
    </source>
</reference>
<dbReference type="SUPFAM" id="SSF52540">
    <property type="entry name" value="P-loop containing nucleoside triphosphate hydrolases"/>
    <property type="match status" value="1"/>
</dbReference>
<keyword evidence="4" id="KW-1185">Reference proteome</keyword>
<dbReference type="NCBIfam" id="TIGR00750">
    <property type="entry name" value="lao"/>
    <property type="match status" value="1"/>
</dbReference>
<evidence type="ECO:0000256" key="1">
    <source>
        <dbReference type="ARBA" id="ARBA00009625"/>
    </source>
</evidence>
<dbReference type="Gene3D" id="1.20.5.170">
    <property type="match status" value="1"/>
</dbReference>
<feature type="region of interest" description="Disordered" evidence="2">
    <location>
        <begin position="1"/>
        <end position="21"/>
    </location>
</feature>
<dbReference type="STRING" id="1150112.SAMN04487893_10142"/>
<dbReference type="RefSeq" id="WP_090677377.1">
    <property type="nucleotide sequence ID" value="NZ_FORU01000001.1"/>
</dbReference>
<dbReference type="Pfam" id="PF03308">
    <property type="entry name" value="MeaB"/>
    <property type="match status" value="1"/>
</dbReference>
<organism evidence="3 4">
    <name type="scientific">Myroides guanonis</name>
    <dbReference type="NCBI Taxonomy" id="1150112"/>
    <lineage>
        <taxon>Bacteria</taxon>
        <taxon>Pseudomonadati</taxon>
        <taxon>Bacteroidota</taxon>
        <taxon>Flavobacteriia</taxon>
        <taxon>Flavobacteriales</taxon>
        <taxon>Flavobacteriaceae</taxon>
        <taxon>Myroides</taxon>
    </lineage>
</organism>
<comment type="similarity">
    <text evidence="1">Belongs to the SIMIBI class G3E GTPase family. ArgK/MeaB subfamily.</text>
</comment>
<evidence type="ECO:0000256" key="2">
    <source>
        <dbReference type="SAM" id="MobiDB-lite"/>
    </source>
</evidence>
<dbReference type="Gene3D" id="1.10.287.130">
    <property type="match status" value="1"/>
</dbReference>
<evidence type="ECO:0000313" key="3">
    <source>
        <dbReference type="EMBL" id="SFI74936.1"/>
    </source>
</evidence>
<dbReference type="Gene3D" id="3.40.50.300">
    <property type="entry name" value="P-loop containing nucleotide triphosphate hydrolases"/>
    <property type="match status" value="1"/>
</dbReference>
<accession>A0A1I3KR54</accession>
<dbReference type="PANTHER" id="PTHR23408:SF3">
    <property type="entry name" value="METHYLMALONIC ACIDURIA TYPE A PROTEIN, MITOCHONDRIAL"/>
    <property type="match status" value="1"/>
</dbReference>
<evidence type="ECO:0000313" key="4">
    <source>
        <dbReference type="Proteomes" id="UP000243887"/>
    </source>
</evidence>